<comment type="caution">
    <text evidence="1">The sequence shown here is derived from an EMBL/GenBank/DDBJ whole genome shotgun (WGS) entry which is preliminary data.</text>
</comment>
<evidence type="ECO:0000313" key="2">
    <source>
        <dbReference type="Proteomes" id="UP000708148"/>
    </source>
</evidence>
<proteinExistence type="predicted"/>
<gene>
    <name evidence="1" type="ORF">OSTQU699_LOCUS3684</name>
</gene>
<evidence type="ECO:0000313" key="1">
    <source>
        <dbReference type="EMBL" id="CAD7698323.1"/>
    </source>
</evidence>
<dbReference type="EMBL" id="CAJHUC010000809">
    <property type="protein sequence ID" value="CAD7698323.1"/>
    <property type="molecule type" value="Genomic_DNA"/>
</dbReference>
<keyword evidence="2" id="KW-1185">Reference proteome</keyword>
<dbReference type="AlphaFoldDB" id="A0A8S1ISW2"/>
<accession>A0A8S1ISW2</accession>
<reference evidence="1" key="1">
    <citation type="submission" date="2020-12" db="EMBL/GenBank/DDBJ databases">
        <authorList>
            <person name="Iha C."/>
        </authorList>
    </citation>
    <scope>NUCLEOTIDE SEQUENCE</scope>
</reference>
<name>A0A8S1ISW2_9CHLO</name>
<dbReference type="Proteomes" id="UP000708148">
    <property type="component" value="Unassembled WGS sequence"/>
</dbReference>
<organism evidence="1 2">
    <name type="scientific">Ostreobium quekettii</name>
    <dbReference type="NCBI Taxonomy" id="121088"/>
    <lineage>
        <taxon>Eukaryota</taxon>
        <taxon>Viridiplantae</taxon>
        <taxon>Chlorophyta</taxon>
        <taxon>core chlorophytes</taxon>
        <taxon>Ulvophyceae</taxon>
        <taxon>TCBD clade</taxon>
        <taxon>Bryopsidales</taxon>
        <taxon>Ostreobineae</taxon>
        <taxon>Ostreobiaceae</taxon>
        <taxon>Ostreobium</taxon>
    </lineage>
</organism>
<sequence>MASPGAKPVWFGCVVPDLLANQTIKEFLSAHEEEYWPEAIKLATVYGILALRERFGQQQLSVDALRDEARRGAVVQIVGNELPNILQQVEQLVADVRDVERELVSPRQGIWESAYTAPMERKQLPLKGSGDREFPGICE</sequence>
<protein>
    <submittedName>
        <fullName evidence="1">Uncharacterized protein</fullName>
    </submittedName>
</protein>